<keyword evidence="9" id="KW-1185">Reference proteome</keyword>
<evidence type="ECO:0000256" key="5">
    <source>
        <dbReference type="ARBA" id="ARBA00023136"/>
    </source>
</evidence>
<proteinExistence type="predicted"/>
<feature type="transmembrane region" description="Helical" evidence="6">
    <location>
        <begin position="257"/>
        <end position="277"/>
    </location>
</feature>
<dbReference type="STRING" id="1848.SAMN05443637_101215"/>
<feature type="transmembrane region" description="Helical" evidence="6">
    <location>
        <begin position="216"/>
        <end position="236"/>
    </location>
</feature>
<dbReference type="AlphaFoldDB" id="A0A1M6NF17"/>
<dbReference type="InterPro" id="IPR020846">
    <property type="entry name" value="MFS_dom"/>
</dbReference>
<feature type="transmembrane region" description="Helical" evidence="6">
    <location>
        <begin position="319"/>
        <end position="340"/>
    </location>
</feature>
<feature type="transmembrane region" description="Helical" evidence="6">
    <location>
        <begin position="408"/>
        <end position="428"/>
    </location>
</feature>
<keyword evidence="5 6" id="KW-0472">Membrane</keyword>
<dbReference type="Gene3D" id="1.20.1720.10">
    <property type="entry name" value="Multidrug resistance protein D"/>
    <property type="match status" value="1"/>
</dbReference>
<dbReference type="PRINTS" id="PR01036">
    <property type="entry name" value="TCRTETB"/>
</dbReference>
<feature type="transmembrane region" description="Helical" evidence="6">
    <location>
        <begin position="189"/>
        <end position="210"/>
    </location>
</feature>
<evidence type="ECO:0000256" key="1">
    <source>
        <dbReference type="ARBA" id="ARBA00004429"/>
    </source>
</evidence>
<accession>A0A1M6NF17</accession>
<feature type="transmembrane region" description="Helical" evidence="6">
    <location>
        <begin position="74"/>
        <end position="97"/>
    </location>
</feature>
<feature type="domain" description="Major facilitator superfamily (MFS) profile" evidence="7">
    <location>
        <begin position="7"/>
        <end position="434"/>
    </location>
</feature>
<dbReference type="Pfam" id="PF07690">
    <property type="entry name" value="MFS_1"/>
    <property type="match status" value="1"/>
</dbReference>
<feature type="transmembrane region" description="Helical" evidence="6">
    <location>
        <begin position="379"/>
        <end position="402"/>
    </location>
</feature>
<sequence>MRSPGRTAALLGLLFGLAGTGTSAATVVLPELASELGVGPSTAAWTISVYAVMLAVATPLHGRLADAYGLRGPLVVGLSAMVGGSVVAALAPTFPVLLAGRVVQGFGGASVPVLATALISTLWSGPQRSSALGRLAGIAAAFSALGPLLGGALEEIGGWRLAIAVPALGVVSLPWLARRAPAGGTGERIDRVGALFVAATAAGLVLLLQSPSSGPVTAMIGAVMLAVGVPAVAIWVRRRPTGFLPRVVVTNPVVLRSAFATAAIPAAWFALLIGVPLTAAEWGWSPFEIGLLLLPAVAVGIVAPWLSRTALGRLGPRRTIVTGVGIAVVAMLTGAAGAALDSPVLLAFAVLALNTAFGIGQPAMISAVDGAVDAAERGIALGIASLVFLAGASIGAALVGGLAEVTGIAVALCVLVALPVMGLTVLLLGPRQRTPVRV</sequence>
<feature type="transmembrane region" description="Helical" evidence="6">
    <location>
        <begin position="103"/>
        <end position="123"/>
    </location>
</feature>
<evidence type="ECO:0000313" key="9">
    <source>
        <dbReference type="Proteomes" id="UP000184363"/>
    </source>
</evidence>
<name>A0A1M6NF17_PSETH</name>
<feature type="transmembrane region" description="Helical" evidence="6">
    <location>
        <begin position="346"/>
        <end position="367"/>
    </location>
</feature>
<evidence type="ECO:0000313" key="8">
    <source>
        <dbReference type="EMBL" id="SHJ94224.1"/>
    </source>
</evidence>
<dbReference type="SUPFAM" id="SSF103473">
    <property type="entry name" value="MFS general substrate transporter"/>
    <property type="match status" value="1"/>
</dbReference>
<evidence type="ECO:0000256" key="2">
    <source>
        <dbReference type="ARBA" id="ARBA00022448"/>
    </source>
</evidence>
<dbReference type="OrthoDB" id="3579747at2"/>
<dbReference type="InterPro" id="IPR036259">
    <property type="entry name" value="MFS_trans_sf"/>
</dbReference>
<feature type="transmembrane region" description="Helical" evidence="6">
    <location>
        <begin position="159"/>
        <end position="177"/>
    </location>
</feature>
<keyword evidence="4 6" id="KW-1133">Transmembrane helix</keyword>
<gene>
    <name evidence="8" type="ORF">SAMN05443637_101215</name>
</gene>
<protein>
    <submittedName>
        <fullName evidence="8">Major Facilitator Superfamily protein</fullName>
    </submittedName>
</protein>
<dbReference type="Gene3D" id="1.20.1250.20">
    <property type="entry name" value="MFS general substrate transporter like domains"/>
    <property type="match status" value="1"/>
</dbReference>
<dbReference type="PROSITE" id="PS50850">
    <property type="entry name" value="MFS"/>
    <property type="match status" value="1"/>
</dbReference>
<dbReference type="RefSeq" id="WP_073454910.1">
    <property type="nucleotide sequence ID" value="NZ_FRAP01000001.1"/>
</dbReference>
<feature type="transmembrane region" description="Helical" evidence="6">
    <location>
        <begin position="43"/>
        <end position="62"/>
    </location>
</feature>
<dbReference type="PANTHER" id="PTHR23501:SF191">
    <property type="entry name" value="VACUOLAR BASIC AMINO ACID TRANSPORTER 4"/>
    <property type="match status" value="1"/>
</dbReference>
<feature type="transmembrane region" description="Helical" evidence="6">
    <location>
        <begin position="289"/>
        <end position="307"/>
    </location>
</feature>
<dbReference type="GO" id="GO:0005886">
    <property type="term" value="C:plasma membrane"/>
    <property type="evidence" value="ECO:0007669"/>
    <property type="project" value="UniProtKB-SubCell"/>
</dbReference>
<keyword evidence="3 6" id="KW-0812">Transmembrane</keyword>
<feature type="transmembrane region" description="Helical" evidence="6">
    <location>
        <begin position="135"/>
        <end position="153"/>
    </location>
</feature>
<evidence type="ECO:0000256" key="3">
    <source>
        <dbReference type="ARBA" id="ARBA00022692"/>
    </source>
</evidence>
<evidence type="ECO:0000256" key="4">
    <source>
        <dbReference type="ARBA" id="ARBA00022989"/>
    </source>
</evidence>
<dbReference type="GO" id="GO:0022857">
    <property type="term" value="F:transmembrane transporter activity"/>
    <property type="evidence" value="ECO:0007669"/>
    <property type="project" value="InterPro"/>
</dbReference>
<dbReference type="Proteomes" id="UP000184363">
    <property type="component" value="Unassembled WGS sequence"/>
</dbReference>
<dbReference type="InterPro" id="IPR011701">
    <property type="entry name" value="MFS"/>
</dbReference>
<dbReference type="EMBL" id="FRAP01000001">
    <property type="protein sequence ID" value="SHJ94224.1"/>
    <property type="molecule type" value="Genomic_DNA"/>
</dbReference>
<dbReference type="PANTHER" id="PTHR23501">
    <property type="entry name" value="MAJOR FACILITATOR SUPERFAMILY"/>
    <property type="match status" value="1"/>
</dbReference>
<keyword evidence="2" id="KW-0813">Transport</keyword>
<evidence type="ECO:0000259" key="7">
    <source>
        <dbReference type="PROSITE" id="PS50850"/>
    </source>
</evidence>
<reference evidence="8 9" key="1">
    <citation type="submission" date="2016-11" db="EMBL/GenBank/DDBJ databases">
        <authorList>
            <person name="Jaros S."/>
            <person name="Januszkiewicz K."/>
            <person name="Wedrychowicz H."/>
        </authorList>
    </citation>
    <scope>NUCLEOTIDE SEQUENCE [LARGE SCALE GENOMIC DNA]</scope>
    <source>
        <strain evidence="8 9">DSM 43832</strain>
    </source>
</reference>
<comment type="subcellular location">
    <subcellularLocation>
        <location evidence="1">Cell inner membrane</location>
        <topology evidence="1">Multi-pass membrane protein</topology>
    </subcellularLocation>
</comment>
<organism evidence="8 9">
    <name type="scientific">Pseudonocardia thermophila</name>
    <dbReference type="NCBI Taxonomy" id="1848"/>
    <lineage>
        <taxon>Bacteria</taxon>
        <taxon>Bacillati</taxon>
        <taxon>Actinomycetota</taxon>
        <taxon>Actinomycetes</taxon>
        <taxon>Pseudonocardiales</taxon>
        <taxon>Pseudonocardiaceae</taxon>
        <taxon>Pseudonocardia</taxon>
    </lineage>
</organism>
<evidence type="ECO:0000256" key="6">
    <source>
        <dbReference type="SAM" id="Phobius"/>
    </source>
</evidence>